<protein>
    <submittedName>
        <fullName evidence="2">Uncharacterized protein</fullName>
    </submittedName>
</protein>
<dbReference type="AlphaFoldDB" id="A0A426XV61"/>
<feature type="region of interest" description="Disordered" evidence="1">
    <location>
        <begin position="97"/>
        <end position="132"/>
    </location>
</feature>
<accession>A0A426XV61</accession>
<sequence>MRRQTVSARWLREKTPTLHSLPIYPLLALLTEEDLFRLLPDRRPNLGRRGKAVTHIIYSMTKLGPSRQVTKRRARDDIRAKMVLGVDLNIPPLEGYEQEASSGSMHPPVSQRTSVSVTPRCSHPTGQQQGSLLSANYGTNSLLIDVDAIEDEVQLLSSSRGFPQVDLSFCSFLSLTCSFV</sequence>
<dbReference type="EMBL" id="AMZH03017174">
    <property type="protein sequence ID" value="RRT43407.1"/>
    <property type="molecule type" value="Genomic_DNA"/>
</dbReference>
<name>A0A426XV61_ENSVE</name>
<evidence type="ECO:0000313" key="3">
    <source>
        <dbReference type="Proteomes" id="UP000287651"/>
    </source>
</evidence>
<evidence type="ECO:0000313" key="2">
    <source>
        <dbReference type="EMBL" id="RRT43407.1"/>
    </source>
</evidence>
<feature type="compositionally biased region" description="Polar residues" evidence="1">
    <location>
        <begin position="99"/>
        <end position="132"/>
    </location>
</feature>
<organism evidence="2 3">
    <name type="scientific">Ensete ventricosum</name>
    <name type="common">Abyssinian banana</name>
    <name type="synonym">Musa ensete</name>
    <dbReference type="NCBI Taxonomy" id="4639"/>
    <lineage>
        <taxon>Eukaryota</taxon>
        <taxon>Viridiplantae</taxon>
        <taxon>Streptophyta</taxon>
        <taxon>Embryophyta</taxon>
        <taxon>Tracheophyta</taxon>
        <taxon>Spermatophyta</taxon>
        <taxon>Magnoliopsida</taxon>
        <taxon>Liliopsida</taxon>
        <taxon>Zingiberales</taxon>
        <taxon>Musaceae</taxon>
        <taxon>Ensete</taxon>
    </lineage>
</organism>
<gene>
    <name evidence="2" type="ORF">B296_00048381</name>
</gene>
<comment type="caution">
    <text evidence="2">The sequence shown here is derived from an EMBL/GenBank/DDBJ whole genome shotgun (WGS) entry which is preliminary data.</text>
</comment>
<reference evidence="2 3" key="1">
    <citation type="journal article" date="2014" name="Agronomy (Basel)">
        <title>A Draft Genome Sequence for Ensete ventricosum, the Drought-Tolerant Tree Against Hunger.</title>
        <authorList>
            <person name="Harrison J."/>
            <person name="Moore K.A."/>
            <person name="Paszkiewicz K."/>
            <person name="Jones T."/>
            <person name="Grant M."/>
            <person name="Ambacheew D."/>
            <person name="Muzemil S."/>
            <person name="Studholme D.J."/>
        </authorList>
    </citation>
    <scope>NUCLEOTIDE SEQUENCE [LARGE SCALE GENOMIC DNA]</scope>
</reference>
<proteinExistence type="predicted"/>
<dbReference type="Proteomes" id="UP000287651">
    <property type="component" value="Unassembled WGS sequence"/>
</dbReference>
<evidence type="ECO:0000256" key="1">
    <source>
        <dbReference type="SAM" id="MobiDB-lite"/>
    </source>
</evidence>